<evidence type="ECO:0000259" key="7">
    <source>
        <dbReference type="PROSITE" id="PS50035"/>
    </source>
</evidence>
<reference evidence="9" key="1">
    <citation type="submission" date="2015-09" db="EMBL/GenBank/DDBJ databases">
        <authorList>
            <person name="Rodrigo-Torres L."/>
            <person name="Arahal D.R."/>
        </authorList>
    </citation>
    <scope>NUCLEOTIDE SEQUENCE [LARGE SCALE GENOMIC DNA]</scope>
    <source>
        <strain evidence="9">CECT 5091</strain>
    </source>
</reference>
<dbReference type="AlphaFoldDB" id="A0A0P1IKN8"/>
<dbReference type="Gene3D" id="3.30.870.10">
    <property type="entry name" value="Endonuclease Chain A"/>
    <property type="match status" value="2"/>
</dbReference>
<dbReference type="CDD" id="cd09157">
    <property type="entry name" value="PLDc_CLS_unchar2_1"/>
    <property type="match status" value="1"/>
</dbReference>
<accession>A0A0P1IKN8</accession>
<keyword evidence="4" id="KW-0964">Secreted</keyword>
<evidence type="ECO:0000256" key="2">
    <source>
        <dbReference type="ARBA" id="ARBA00004613"/>
    </source>
</evidence>
<evidence type="ECO:0000313" key="8">
    <source>
        <dbReference type="EMBL" id="CUK19923.1"/>
    </source>
</evidence>
<sequence>MHAVLRKRDTRAVIGWSALAWLAPFVGSLAYIILGVNRINRAGTRMGLSDTMRRIPGFSLSESERVLFEEANIQLPHLAGLARAGEALSAKPLLPGNTVDCLRDGDEAFPEMIAAIDSAKLSVGLLSYIFDSDRAGEEFLNALVRAKDRGVVVRVLIDCVGARYSKENMVTRLEEVGIEAASFLPTSGFSSRRFSNLRNHRKILVVDGCIGFTGGTNIREAHCLNLDPEAPTQCLHFKFEGPVVSHFKQVFVTDWAFTTGEQLSGPAWFPELTRHGTVWSRGISHGPDEDFETLSKLIFAALSAARERVRIVSPYFLPDSRLIEALSVAALRGIKVEIFLPSNNNVKVVEWAAMGQIGQILEHGCRVFFTKPPFDHTKLMLVDDVWALVGSTNWDPRSLRLNFEFNVECYHRELSEELHVILDSKALGAREISLEEINDLPLLTKLRNGFARLLSPYL</sequence>
<dbReference type="GO" id="GO:0032049">
    <property type="term" value="P:cardiolipin biosynthetic process"/>
    <property type="evidence" value="ECO:0007669"/>
    <property type="project" value="UniProtKB-ARBA"/>
</dbReference>
<dbReference type="GO" id="GO:0005576">
    <property type="term" value="C:extracellular region"/>
    <property type="evidence" value="ECO:0007669"/>
    <property type="project" value="UniProtKB-SubCell"/>
</dbReference>
<keyword evidence="8" id="KW-0808">Transferase</keyword>
<organism evidence="8 9">
    <name type="scientific">Ruegeria denitrificans</name>
    <dbReference type="NCBI Taxonomy" id="1715692"/>
    <lineage>
        <taxon>Bacteria</taxon>
        <taxon>Pseudomonadati</taxon>
        <taxon>Pseudomonadota</taxon>
        <taxon>Alphaproteobacteria</taxon>
        <taxon>Rhodobacterales</taxon>
        <taxon>Roseobacteraceae</taxon>
        <taxon>Ruegeria</taxon>
    </lineage>
</organism>
<dbReference type="InterPro" id="IPR001736">
    <property type="entry name" value="PLipase_D/transphosphatidylase"/>
</dbReference>
<feature type="transmembrane region" description="Helical" evidence="6">
    <location>
        <begin position="12"/>
        <end position="34"/>
    </location>
</feature>
<dbReference type="GO" id="GO:0016020">
    <property type="term" value="C:membrane"/>
    <property type="evidence" value="ECO:0007669"/>
    <property type="project" value="TreeGrafter"/>
</dbReference>
<dbReference type="SMART" id="SM00155">
    <property type="entry name" value="PLDc"/>
    <property type="match status" value="2"/>
</dbReference>
<dbReference type="STRING" id="1715692.RUE5091_04449"/>
<dbReference type="Proteomes" id="UP000051260">
    <property type="component" value="Unassembled WGS sequence"/>
</dbReference>
<protein>
    <recommendedName>
        <fullName evidence="3">Phospholipase D</fullName>
    </recommendedName>
    <alternativeName>
        <fullName evidence="5">Choline phosphatase</fullName>
    </alternativeName>
</protein>
<dbReference type="Pfam" id="PF13091">
    <property type="entry name" value="PLDc_2"/>
    <property type="match status" value="2"/>
</dbReference>
<dbReference type="CDD" id="cd09163">
    <property type="entry name" value="PLDc_CLS_unchar2_2"/>
    <property type="match status" value="1"/>
</dbReference>
<dbReference type="PROSITE" id="PS50035">
    <property type="entry name" value="PLD"/>
    <property type="match status" value="2"/>
</dbReference>
<keyword evidence="6" id="KW-0812">Transmembrane</keyword>
<dbReference type="GO" id="GO:0008808">
    <property type="term" value="F:cardiolipin synthase activity"/>
    <property type="evidence" value="ECO:0007669"/>
    <property type="project" value="TreeGrafter"/>
</dbReference>
<name>A0A0P1IKN8_9RHOB</name>
<evidence type="ECO:0000256" key="3">
    <source>
        <dbReference type="ARBA" id="ARBA00018392"/>
    </source>
</evidence>
<dbReference type="PANTHER" id="PTHR21248">
    <property type="entry name" value="CARDIOLIPIN SYNTHASE"/>
    <property type="match status" value="1"/>
</dbReference>
<comment type="function">
    <text evidence="1">Could be a virulence factor.</text>
</comment>
<feature type="domain" description="PLD phosphodiesterase" evidence="7">
    <location>
        <begin position="371"/>
        <end position="398"/>
    </location>
</feature>
<evidence type="ECO:0000313" key="9">
    <source>
        <dbReference type="Proteomes" id="UP000051260"/>
    </source>
</evidence>
<keyword evidence="6" id="KW-1133">Transmembrane helix</keyword>
<evidence type="ECO:0000256" key="1">
    <source>
        <dbReference type="ARBA" id="ARBA00003145"/>
    </source>
</evidence>
<dbReference type="PANTHER" id="PTHR21248:SF22">
    <property type="entry name" value="PHOSPHOLIPASE D"/>
    <property type="match status" value="1"/>
</dbReference>
<keyword evidence="6" id="KW-0472">Membrane</keyword>
<proteinExistence type="predicted"/>
<keyword evidence="9" id="KW-1185">Reference proteome</keyword>
<dbReference type="EMBL" id="CYUD01000024">
    <property type="protein sequence ID" value="CUK19923.1"/>
    <property type="molecule type" value="Genomic_DNA"/>
</dbReference>
<evidence type="ECO:0000256" key="4">
    <source>
        <dbReference type="ARBA" id="ARBA00022525"/>
    </source>
</evidence>
<dbReference type="InterPro" id="IPR025202">
    <property type="entry name" value="PLD-like_dom"/>
</dbReference>
<evidence type="ECO:0000256" key="5">
    <source>
        <dbReference type="ARBA" id="ARBA00029594"/>
    </source>
</evidence>
<gene>
    <name evidence="8" type="primary">clsA</name>
    <name evidence="8" type="ORF">RUE5091_04449</name>
</gene>
<feature type="domain" description="PLD phosphodiesterase" evidence="7">
    <location>
        <begin position="195"/>
        <end position="222"/>
    </location>
</feature>
<evidence type="ECO:0000256" key="6">
    <source>
        <dbReference type="SAM" id="Phobius"/>
    </source>
</evidence>
<dbReference type="SUPFAM" id="SSF56024">
    <property type="entry name" value="Phospholipase D/nuclease"/>
    <property type="match status" value="2"/>
</dbReference>
<comment type="subcellular location">
    <subcellularLocation>
        <location evidence="2">Secreted</location>
    </subcellularLocation>
</comment>